<dbReference type="PANTHER" id="PTHR44169:SF6">
    <property type="entry name" value="NADPH-DEPENDENT 1-ACYLDIHYDROXYACETONE PHOSPHATE REDUCTASE"/>
    <property type="match status" value="1"/>
</dbReference>
<proteinExistence type="inferred from homology"/>
<dbReference type="AlphaFoldDB" id="A0A507QRP5"/>
<dbReference type="GO" id="GO:0004806">
    <property type="term" value="F:triacylglycerol lipase activity"/>
    <property type="evidence" value="ECO:0007669"/>
    <property type="project" value="TreeGrafter"/>
</dbReference>
<evidence type="ECO:0000256" key="2">
    <source>
        <dbReference type="ARBA" id="ARBA00023002"/>
    </source>
</evidence>
<keyword evidence="4" id="KW-1185">Reference proteome</keyword>
<dbReference type="PANTHER" id="PTHR44169">
    <property type="entry name" value="NADPH-DEPENDENT 1-ACYLDIHYDROXYACETONE PHOSPHATE REDUCTASE"/>
    <property type="match status" value="1"/>
</dbReference>
<keyword evidence="2" id="KW-0560">Oxidoreductase</keyword>
<dbReference type="GO" id="GO:0006654">
    <property type="term" value="P:phosphatidic acid biosynthetic process"/>
    <property type="evidence" value="ECO:0007669"/>
    <property type="project" value="TreeGrafter"/>
</dbReference>
<dbReference type="GO" id="GO:0000140">
    <property type="term" value="F:acylglycerone-phosphate reductase (NADP+) activity"/>
    <property type="evidence" value="ECO:0007669"/>
    <property type="project" value="TreeGrafter"/>
</dbReference>
<dbReference type="GO" id="GO:0005811">
    <property type="term" value="C:lipid droplet"/>
    <property type="evidence" value="ECO:0007669"/>
    <property type="project" value="TreeGrafter"/>
</dbReference>
<dbReference type="GO" id="GO:0019433">
    <property type="term" value="P:triglyceride catabolic process"/>
    <property type="evidence" value="ECO:0007669"/>
    <property type="project" value="TreeGrafter"/>
</dbReference>
<evidence type="ECO:0000256" key="1">
    <source>
        <dbReference type="ARBA" id="ARBA00006484"/>
    </source>
</evidence>
<sequence>MSHVSICRFPTGDTSRLDIDRIAGEILSHIASLALASHASGPGVFATAHNPSKLAQCPSAGIETMTLDVLSTGSINTAVSKPPSLDILINNTGSEYLMPGADVDIADEEGCSA</sequence>
<accession>A0A507QRP5</accession>
<dbReference type="Gene3D" id="3.40.50.720">
    <property type="entry name" value="NAD(P)-binding Rossmann-like Domain"/>
    <property type="match status" value="1"/>
</dbReference>
<comment type="similarity">
    <text evidence="1">Belongs to the short-chain dehydrogenases/reductases (SDR) family.</text>
</comment>
<dbReference type="InterPro" id="IPR036291">
    <property type="entry name" value="NAD(P)-bd_dom_sf"/>
</dbReference>
<protein>
    <submittedName>
        <fullName evidence="3">Uncharacterized protein</fullName>
    </submittedName>
</protein>
<reference evidence="3 4" key="1">
    <citation type="submission" date="2019-06" db="EMBL/GenBank/DDBJ databases">
        <title>Wine fermentation using esterase from Monascus purpureus.</title>
        <authorList>
            <person name="Geng C."/>
            <person name="Zhang Y."/>
        </authorList>
    </citation>
    <scope>NUCLEOTIDE SEQUENCE [LARGE SCALE GENOMIC DNA]</scope>
    <source>
        <strain evidence="3">HQ1</strain>
    </source>
</reference>
<evidence type="ECO:0000313" key="3">
    <source>
        <dbReference type="EMBL" id="TQB69680.1"/>
    </source>
</evidence>
<dbReference type="Proteomes" id="UP000319663">
    <property type="component" value="Unassembled WGS sequence"/>
</dbReference>
<dbReference type="EMBL" id="VIFY01000141">
    <property type="protein sequence ID" value="TQB69680.1"/>
    <property type="molecule type" value="Genomic_DNA"/>
</dbReference>
<dbReference type="SUPFAM" id="SSF51735">
    <property type="entry name" value="NAD(P)-binding Rossmann-fold domains"/>
    <property type="match status" value="1"/>
</dbReference>
<evidence type="ECO:0000313" key="4">
    <source>
        <dbReference type="Proteomes" id="UP000319663"/>
    </source>
</evidence>
<organism evidence="3 4">
    <name type="scientific">Monascus purpureus</name>
    <name type="common">Red mold</name>
    <name type="synonym">Monascus anka</name>
    <dbReference type="NCBI Taxonomy" id="5098"/>
    <lineage>
        <taxon>Eukaryota</taxon>
        <taxon>Fungi</taxon>
        <taxon>Dikarya</taxon>
        <taxon>Ascomycota</taxon>
        <taxon>Pezizomycotina</taxon>
        <taxon>Eurotiomycetes</taxon>
        <taxon>Eurotiomycetidae</taxon>
        <taxon>Eurotiales</taxon>
        <taxon>Aspergillaceae</taxon>
        <taxon>Monascus</taxon>
    </lineage>
</organism>
<comment type="caution">
    <text evidence="3">The sequence shown here is derived from an EMBL/GenBank/DDBJ whole genome shotgun (WGS) entry which is preliminary data.</text>
</comment>
<name>A0A507QRP5_MONPU</name>
<gene>
    <name evidence="3" type="ORF">MPDQ_001545</name>
</gene>
<dbReference type="GO" id="GO:0005783">
    <property type="term" value="C:endoplasmic reticulum"/>
    <property type="evidence" value="ECO:0007669"/>
    <property type="project" value="TreeGrafter"/>
</dbReference>
<dbReference type="STRING" id="5098.A0A507QRP5"/>